<evidence type="ECO:0000313" key="2">
    <source>
        <dbReference type="EMBL" id="UWP96237.1"/>
    </source>
</evidence>
<keyword evidence="1" id="KW-0472">Membrane</keyword>
<keyword evidence="1" id="KW-1133">Transmembrane helix</keyword>
<evidence type="ECO:0000313" key="3">
    <source>
        <dbReference type="Proteomes" id="UP001057991"/>
    </source>
</evidence>
<dbReference type="Proteomes" id="UP001057991">
    <property type="component" value="Chromosome"/>
</dbReference>
<proteinExistence type="predicted"/>
<sequence length="299" mass="32972">MLFGKNISAQQRENFYGTLAANFLALLFAPISIWLGFSLNSWLARPVLSLEYGTFLAVTRPGVSHDLHVALSQRFDYYRDVPEKFKLPSVKSDSDDRILWVSSERLKQRAQELLVEVSDLVDMLDTKFKNDESLTEQDLLKLGMSPSALSNTSQLWGNVNRETAKLETYMDTLRDILGLLERTNSCSVFVKALVQNRGSTTGIVRSEASILDDNEAVIQASMVQGLRFRGRGGGIAVKVQNTGDFALSDISVSTVGTVPANSVTELWFVANDLLPSKACGSISEAYSISLFDVDGEVLE</sequence>
<protein>
    <submittedName>
        <fullName evidence="2">Uncharacterized protein</fullName>
    </submittedName>
</protein>
<evidence type="ECO:0000256" key="1">
    <source>
        <dbReference type="SAM" id="Phobius"/>
    </source>
</evidence>
<accession>A0A9Q9HCY1</accession>
<dbReference type="AlphaFoldDB" id="A0A9Q9HCY1"/>
<reference evidence="2" key="1">
    <citation type="submission" date="2021-08" db="EMBL/GenBank/DDBJ databases">
        <authorList>
            <person name="Nwanade C."/>
            <person name="Wang M."/>
            <person name="Masoudi A."/>
            <person name="Yu Z."/>
            <person name="Liu J."/>
        </authorList>
    </citation>
    <scope>NUCLEOTIDE SEQUENCE</scope>
    <source>
        <strain evidence="2">S056</strain>
    </source>
</reference>
<organism evidence="2 3">
    <name type="scientific">Aliiroseovarius crassostreae</name>
    <dbReference type="NCBI Taxonomy" id="154981"/>
    <lineage>
        <taxon>Bacteria</taxon>
        <taxon>Pseudomonadati</taxon>
        <taxon>Pseudomonadota</taxon>
        <taxon>Alphaproteobacteria</taxon>
        <taxon>Rhodobacterales</taxon>
        <taxon>Paracoccaceae</taxon>
        <taxon>Aliiroseovarius</taxon>
    </lineage>
</organism>
<dbReference type="EMBL" id="CP080776">
    <property type="protein sequence ID" value="UWP96237.1"/>
    <property type="molecule type" value="Genomic_DNA"/>
</dbReference>
<name>A0A9Q9HCY1_9RHOB</name>
<dbReference type="RefSeq" id="WP_259806476.1">
    <property type="nucleotide sequence ID" value="NZ_CP080774.1"/>
</dbReference>
<feature type="transmembrane region" description="Helical" evidence="1">
    <location>
        <begin position="15"/>
        <end position="37"/>
    </location>
</feature>
<keyword evidence="1" id="KW-0812">Transmembrane</keyword>
<gene>
    <name evidence="2" type="ORF">K3X48_04405</name>
</gene>